<accession>X1NMW8</accession>
<organism evidence="1">
    <name type="scientific">marine sediment metagenome</name>
    <dbReference type="NCBI Taxonomy" id="412755"/>
    <lineage>
        <taxon>unclassified sequences</taxon>
        <taxon>metagenomes</taxon>
        <taxon>ecological metagenomes</taxon>
    </lineage>
</organism>
<sequence length="60" mass="6762">MKLAKAIEIGELNLKEAGPKMPPDCKDAIQLLINSARRIEQLRKMPLYPFDTKLPGETPE</sequence>
<reference evidence="1" key="1">
    <citation type="journal article" date="2014" name="Front. Microbiol.">
        <title>High frequency of phylogenetically diverse reductive dehalogenase-homologous genes in deep subseafloor sedimentary metagenomes.</title>
        <authorList>
            <person name="Kawai M."/>
            <person name="Futagami T."/>
            <person name="Toyoda A."/>
            <person name="Takaki Y."/>
            <person name="Nishi S."/>
            <person name="Hori S."/>
            <person name="Arai W."/>
            <person name="Tsubouchi T."/>
            <person name="Morono Y."/>
            <person name="Uchiyama I."/>
            <person name="Ito T."/>
            <person name="Fujiyama A."/>
            <person name="Inagaki F."/>
            <person name="Takami H."/>
        </authorList>
    </citation>
    <scope>NUCLEOTIDE SEQUENCE</scope>
    <source>
        <strain evidence="1">Expedition CK06-06</strain>
    </source>
</reference>
<dbReference type="EMBL" id="BARV01023151">
    <property type="protein sequence ID" value="GAI28145.1"/>
    <property type="molecule type" value="Genomic_DNA"/>
</dbReference>
<comment type="caution">
    <text evidence="1">The sequence shown here is derived from an EMBL/GenBank/DDBJ whole genome shotgun (WGS) entry which is preliminary data.</text>
</comment>
<gene>
    <name evidence="1" type="ORF">S06H3_38032</name>
</gene>
<evidence type="ECO:0000313" key="1">
    <source>
        <dbReference type="EMBL" id="GAI28145.1"/>
    </source>
</evidence>
<dbReference type="AlphaFoldDB" id="X1NMW8"/>
<proteinExistence type="predicted"/>
<name>X1NMW8_9ZZZZ</name>
<protein>
    <submittedName>
        <fullName evidence="1">Uncharacterized protein</fullName>
    </submittedName>
</protein>